<keyword evidence="3" id="KW-0804">Transcription</keyword>
<dbReference type="Gene3D" id="1.10.10.10">
    <property type="entry name" value="Winged helix-like DNA-binding domain superfamily/Winged helix DNA-binding domain"/>
    <property type="match status" value="1"/>
</dbReference>
<dbReference type="SUPFAM" id="SSF51206">
    <property type="entry name" value="cAMP-binding domain-like"/>
    <property type="match status" value="1"/>
</dbReference>
<keyword evidence="1" id="KW-0805">Transcription regulation</keyword>
<feature type="domain" description="Cyclic nucleotide-binding" evidence="4">
    <location>
        <begin position="13"/>
        <end position="98"/>
    </location>
</feature>
<evidence type="ECO:0000256" key="2">
    <source>
        <dbReference type="ARBA" id="ARBA00023125"/>
    </source>
</evidence>
<evidence type="ECO:0000256" key="1">
    <source>
        <dbReference type="ARBA" id="ARBA00023015"/>
    </source>
</evidence>
<dbReference type="InterPro" id="IPR036390">
    <property type="entry name" value="WH_DNA-bd_sf"/>
</dbReference>
<protein>
    <submittedName>
        <fullName evidence="5">Crp/Fnr family transcriptional regulator</fullName>
    </submittedName>
</protein>
<evidence type="ECO:0000259" key="4">
    <source>
        <dbReference type="PROSITE" id="PS50042"/>
    </source>
</evidence>
<dbReference type="PANTHER" id="PTHR24567:SF74">
    <property type="entry name" value="HTH-TYPE TRANSCRIPTIONAL REGULATOR ARCR"/>
    <property type="match status" value="1"/>
</dbReference>
<reference evidence="5 6" key="1">
    <citation type="submission" date="2019-07" db="EMBL/GenBank/DDBJ databases">
        <title>Whole genome shotgun sequence of Skermanella aerolata NBRC 106429.</title>
        <authorList>
            <person name="Hosoyama A."/>
            <person name="Uohara A."/>
            <person name="Ohji S."/>
            <person name="Ichikawa N."/>
        </authorList>
    </citation>
    <scope>NUCLEOTIDE SEQUENCE [LARGE SCALE GENOMIC DNA]</scope>
    <source>
        <strain evidence="5 6">NBRC 106429</strain>
    </source>
</reference>
<keyword evidence="2" id="KW-0238">DNA-binding</keyword>
<dbReference type="SUPFAM" id="SSF46785">
    <property type="entry name" value="Winged helix' DNA-binding domain"/>
    <property type="match status" value="1"/>
</dbReference>
<dbReference type="PANTHER" id="PTHR24567">
    <property type="entry name" value="CRP FAMILY TRANSCRIPTIONAL REGULATORY PROTEIN"/>
    <property type="match status" value="1"/>
</dbReference>
<dbReference type="InterPro" id="IPR050397">
    <property type="entry name" value="Env_Response_Regulators"/>
</dbReference>
<dbReference type="InterPro" id="IPR018490">
    <property type="entry name" value="cNMP-bd_dom_sf"/>
</dbReference>
<dbReference type="Pfam" id="PF13545">
    <property type="entry name" value="HTH_Crp_2"/>
    <property type="match status" value="1"/>
</dbReference>
<dbReference type="InterPro" id="IPR000595">
    <property type="entry name" value="cNMP-bd_dom"/>
</dbReference>
<evidence type="ECO:0000313" key="5">
    <source>
        <dbReference type="EMBL" id="GEO41322.1"/>
    </source>
</evidence>
<dbReference type="SMART" id="SM00100">
    <property type="entry name" value="cNMP"/>
    <property type="match status" value="1"/>
</dbReference>
<name>A0A512DXW8_9PROT</name>
<comment type="caution">
    <text evidence="5">The sequence shown here is derived from an EMBL/GenBank/DDBJ whole genome shotgun (WGS) entry which is preliminary data.</text>
</comment>
<dbReference type="Gene3D" id="2.60.120.10">
    <property type="entry name" value="Jelly Rolls"/>
    <property type="match status" value="1"/>
</dbReference>
<accession>A0A512DXW8</accession>
<sequence>MSQIDQSAVRNRLLASLPPTEFARLAVFLTPTDLSLRQVLLEANEPIETAYFVETGMVSYLAYLKGGEAIEVGIIGSEGMVGMPLILGVDSGPAGAIVQMQGTALSIAPAALRQVFGESDTLRFQLLRYMQALYTQVSQTAVCNGHHSIEERLARWMLMAHDRAGRDQFPMTHEFMAMMLGVRRSGVTVTAGTLKQAGLIAYGNGQMAILDRSGMEATACECYGTVQHHFEQLFGDDAVKSAQPKCRF</sequence>
<proteinExistence type="predicted"/>
<dbReference type="AlphaFoldDB" id="A0A512DXW8"/>
<dbReference type="GO" id="GO:0003677">
    <property type="term" value="F:DNA binding"/>
    <property type="evidence" value="ECO:0007669"/>
    <property type="project" value="UniProtKB-KW"/>
</dbReference>
<dbReference type="InterPro" id="IPR036388">
    <property type="entry name" value="WH-like_DNA-bd_sf"/>
</dbReference>
<evidence type="ECO:0000256" key="3">
    <source>
        <dbReference type="ARBA" id="ARBA00023163"/>
    </source>
</evidence>
<dbReference type="InterPro" id="IPR012318">
    <property type="entry name" value="HTH_CRP"/>
</dbReference>
<organism evidence="5 6">
    <name type="scientific">Skermanella aerolata</name>
    <dbReference type="NCBI Taxonomy" id="393310"/>
    <lineage>
        <taxon>Bacteria</taxon>
        <taxon>Pseudomonadati</taxon>
        <taxon>Pseudomonadota</taxon>
        <taxon>Alphaproteobacteria</taxon>
        <taxon>Rhodospirillales</taxon>
        <taxon>Azospirillaceae</taxon>
        <taxon>Skermanella</taxon>
    </lineage>
</organism>
<dbReference type="PROSITE" id="PS50042">
    <property type="entry name" value="CNMP_BINDING_3"/>
    <property type="match status" value="1"/>
</dbReference>
<dbReference type="InterPro" id="IPR014710">
    <property type="entry name" value="RmlC-like_jellyroll"/>
</dbReference>
<evidence type="ECO:0000313" key="6">
    <source>
        <dbReference type="Proteomes" id="UP000321523"/>
    </source>
</evidence>
<dbReference type="Proteomes" id="UP000321523">
    <property type="component" value="Unassembled WGS sequence"/>
</dbReference>
<dbReference type="OrthoDB" id="7506088at2"/>
<dbReference type="Pfam" id="PF00027">
    <property type="entry name" value="cNMP_binding"/>
    <property type="match status" value="1"/>
</dbReference>
<gene>
    <name evidence="5" type="ORF">SAE02_54700</name>
</gene>
<dbReference type="CDD" id="cd00038">
    <property type="entry name" value="CAP_ED"/>
    <property type="match status" value="1"/>
</dbReference>
<dbReference type="GO" id="GO:0003700">
    <property type="term" value="F:DNA-binding transcription factor activity"/>
    <property type="evidence" value="ECO:0007669"/>
    <property type="project" value="TreeGrafter"/>
</dbReference>
<dbReference type="EMBL" id="BJYZ01000027">
    <property type="protein sequence ID" value="GEO41322.1"/>
    <property type="molecule type" value="Genomic_DNA"/>
</dbReference>
<dbReference type="GO" id="GO:0005829">
    <property type="term" value="C:cytosol"/>
    <property type="evidence" value="ECO:0007669"/>
    <property type="project" value="TreeGrafter"/>
</dbReference>
<keyword evidence="6" id="KW-1185">Reference proteome</keyword>